<proteinExistence type="predicted"/>
<evidence type="ECO:0000313" key="2">
    <source>
        <dbReference type="WBParaSite" id="TREG1_114240.1"/>
    </source>
</evidence>
<evidence type="ECO:0000313" key="1">
    <source>
        <dbReference type="Proteomes" id="UP000050795"/>
    </source>
</evidence>
<keyword evidence="1" id="KW-1185">Reference proteome</keyword>
<dbReference type="WBParaSite" id="TREG1_114240.1">
    <property type="protein sequence ID" value="TREG1_114240.1"/>
    <property type="gene ID" value="TREG1_114240"/>
</dbReference>
<reference evidence="2" key="2">
    <citation type="submission" date="2023-11" db="UniProtKB">
        <authorList>
            <consortium name="WormBaseParasite"/>
        </authorList>
    </citation>
    <scope>IDENTIFICATION</scope>
</reference>
<evidence type="ECO:0008006" key="3">
    <source>
        <dbReference type="Google" id="ProtNLM"/>
    </source>
</evidence>
<organism evidence="1 2">
    <name type="scientific">Trichobilharzia regenti</name>
    <name type="common">Nasal bird schistosome</name>
    <dbReference type="NCBI Taxonomy" id="157069"/>
    <lineage>
        <taxon>Eukaryota</taxon>
        <taxon>Metazoa</taxon>
        <taxon>Spiralia</taxon>
        <taxon>Lophotrochozoa</taxon>
        <taxon>Platyhelminthes</taxon>
        <taxon>Trematoda</taxon>
        <taxon>Digenea</taxon>
        <taxon>Strigeidida</taxon>
        <taxon>Schistosomatoidea</taxon>
        <taxon>Schistosomatidae</taxon>
        <taxon>Trichobilharzia</taxon>
    </lineage>
</organism>
<protein>
    <recommendedName>
        <fullName evidence="3">DUF4806 domain-containing protein</fullName>
    </recommendedName>
</protein>
<dbReference type="Proteomes" id="UP000050795">
    <property type="component" value="Unassembled WGS sequence"/>
</dbReference>
<reference evidence="1" key="1">
    <citation type="submission" date="2022-06" db="EMBL/GenBank/DDBJ databases">
        <authorList>
            <person name="Berger JAMES D."/>
            <person name="Berger JAMES D."/>
        </authorList>
    </citation>
    <scope>NUCLEOTIDE SEQUENCE [LARGE SCALE GENOMIC DNA]</scope>
</reference>
<accession>A0AA85J004</accession>
<sequence>MNTLQLVRKQNRNTVSPPFYDVTQGYSSDGSVPDRIKFFNAKEYEDILTIDKLVTNPRRHSSAYNFSSHNNSQEQLTSNDKVRRVLIGARRNELRKQLTREEYCLSEEIREKYGGCLSVIMRKYRITVVNGKNKILLCRDYWSHEMNNKTCTEGKKEGKDENYDLQCFDMSWMAESCEILCETGSLKEANIQSSESVFFSPNKRRRIVNEDECFVKEDFPSEAMENQSRVFEDNIFTDCDSSLEDNRKIACNFISSQNAMAVPTISRTPISSLKSTTKYLKELVTSLREVQGLLQKVCDAQMKILQHLHLGAEEAKELIQPQYTSAEKLDDIKLPIKTMDMLQEFDRRLCQCKSYYEQIMCQMFLKVQNNISKSTRRLLSSILDTNLARLMTYKGTVDKISVRRHTFYTLIVDVIMRKQLDTGRGGTKEEILKGIVRATKNWFHDQRVRRKKTDQSSNEKMDVVCQPGCSNSLL</sequence>
<dbReference type="AlphaFoldDB" id="A0AA85J004"/>
<name>A0AA85J004_TRIRE</name>